<name>A0A1H7QUE5_HALLR</name>
<sequence length="70" mass="8146">MNARYSCSDGQQYSEVEIWERLEDGIWRVCCWNSETGEEWMETDDGELVHLAPVPDEQSRQSTPSESTFN</sequence>
<evidence type="ECO:0000313" key="2">
    <source>
        <dbReference type="Proteomes" id="UP000183894"/>
    </source>
</evidence>
<evidence type="ECO:0000313" key="1">
    <source>
        <dbReference type="EMBL" id="SEL51348.1"/>
    </source>
</evidence>
<accession>A0A1H7QUE5</accession>
<dbReference type="EMBL" id="FOAD01000005">
    <property type="protein sequence ID" value="SEL51348.1"/>
    <property type="molecule type" value="Genomic_DNA"/>
</dbReference>
<proteinExistence type="predicted"/>
<dbReference type="AlphaFoldDB" id="A0A1H7QUE5"/>
<organism evidence="1 2">
    <name type="scientific">Haloferax larsenii</name>
    <dbReference type="NCBI Taxonomy" id="302484"/>
    <lineage>
        <taxon>Archaea</taxon>
        <taxon>Methanobacteriati</taxon>
        <taxon>Methanobacteriota</taxon>
        <taxon>Stenosarchaea group</taxon>
        <taxon>Halobacteria</taxon>
        <taxon>Halobacteriales</taxon>
        <taxon>Haloferacaceae</taxon>
        <taxon>Haloferax</taxon>
    </lineage>
</organism>
<protein>
    <submittedName>
        <fullName evidence="1">Uncharacterized protein</fullName>
    </submittedName>
</protein>
<dbReference type="Proteomes" id="UP000183894">
    <property type="component" value="Unassembled WGS sequence"/>
</dbReference>
<reference evidence="1 2" key="1">
    <citation type="submission" date="2016-10" db="EMBL/GenBank/DDBJ databases">
        <authorList>
            <person name="de Groot N.N."/>
        </authorList>
    </citation>
    <scope>NUCLEOTIDE SEQUENCE [LARGE SCALE GENOMIC DNA]</scope>
    <source>
        <strain evidence="1 2">CDM_5</strain>
    </source>
</reference>
<gene>
    <name evidence="1" type="ORF">SAMN04488691_105154</name>
</gene>